<reference evidence="1" key="1">
    <citation type="submission" date="2013-11" db="EMBL/GenBank/DDBJ databases">
        <title>The Genome Sequence of Phytophthora parasitica CHvinca01.</title>
        <authorList>
            <consortium name="The Broad Institute Genomics Platform"/>
            <person name="Russ C."/>
            <person name="Tyler B."/>
            <person name="Panabieres F."/>
            <person name="Shan W."/>
            <person name="Tripathy S."/>
            <person name="Grunwald N."/>
            <person name="Machado M."/>
            <person name="Johnson C.S."/>
            <person name="Arredondo F."/>
            <person name="Hong C."/>
            <person name="Coffey M."/>
            <person name="Young S.K."/>
            <person name="Zeng Q."/>
            <person name="Gargeya S."/>
            <person name="Fitzgerald M."/>
            <person name="Abouelleil A."/>
            <person name="Alvarado L."/>
            <person name="Chapman S.B."/>
            <person name="Gainer-Dewar J."/>
            <person name="Goldberg J."/>
            <person name="Griggs A."/>
            <person name="Gujja S."/>
            <person name="Hansen M."/>
            <person name="Howarth C."/>
            <person name="Imamovic A."/>
            <person name="Ireland A."/>
            <person name="Larimer J."/>
            <person name="McCowan C."/>
            <person name="Murphy C."/>
            <person name="Pearson M."/>
            <person name="Poon T.W."/>
            <person name="Priest M."/>
            <person name="Roberts A."/>
            <person name="Saif S."/>
            <person name="Shea T."/>
            <person name="Sykes S."/>
            <person name="Wortman J."/>
            <person name="Nusbaum C."/>
            <person name="Birren B."/>
        </authorList>
    </citation>
    <scope>NUCLEOTIDE SEQUENCE [LARGE SCALE GENOMIC DNA]</scope>
    <source>
        <strain evidence="1">CHvinca01</strain>
    </source>
</reference>
<accession>W2L6N2</accession>
<dbReference type="AlphaFoldDB" id="W2L6N2"/>
<dbReference type="EMBL" id="KI679714">
    <property type="protein sequence ID" value="ETL93022.1"/>
    <property type="molecule type" value="Genomic_DNA"/>
</dbReference>
<protein>
    <submittedName>
        <fullName evidence="1">Uncharacterized protein</fullName>
    </submittedName>
</protein>
<sequence>MLGFCYCGCVGEQLPSTGNRSRMATGRRVLGIVRAGIRRGGSSAVCWTPRLAATGGVSDPWQ</sequence>
<evidence type="ECO:0000313" key="1">
    <source>
        <dbReference type="EMBL" id="ETL93022.1"/>
    </source>
</evidence>
<proteinExistence type="predicted"/>
<gene>
    <name evidence="1" type="ORF">L917_08733</name>
</gene>
<dbReference type="Proteomes" id="UP000054423">
    <property type="component" value="Unassembled WGS sequence"/>
</dbReference>
<organism evidence="1">
    <name type="scientific">Phytophthora nicotianae</name>
    <name type="common">Potato buckeye rot agent</name>
    <name type="synonym">Phytophthora parasitica</name>
    <dbReference type="NCBI Taxonomy" id="4792"/>
    <lineage>
        <taxon>Eukaryota</taxon>
        <taxon>Sar</taxon>
        <taxon>Stramenopiles</taxon>
        <taxon>Oomycota</taxon>
        <taxon>Peronosporomycetes</taxon>
        <taxon>Peronosporales</taxon>
        <taxon>Peronosporaceae</taxon>
        <taxon>Phytophthora</taxon>
    </lineage>
</organism>
<name>W2L6N2_PHYNI</name>